<dbReference type="Pfam" id="PF13180">
    <property type="entry name" value="PDZ_2"/>
    <property type="match status" value="1"/>
</dbReference>
<dbReference type="PROSITE" id="PS50106">
    <property type="entry name" value="PDZ"/>
    <property type="match status" value="1"/>
</dbReference>
<protein>
    <recommendedName>
        <fullName evidence="1">endopeptidase La</fullName>
        <ecNumber evidence="1">3.4.21.53</ecNumber>
    </recommendedName>
</protein>
<dbReference type="EMBL" id="NWBP01000011">
    <property type="protein sequence ID" value="PCC83348.1"/>
    <property type="molecule type" value="Genomic_DNA"/>
</dbReference>
<comment type="caution">
    <text evidence="4">The sequence shown here is derived from an EMBL/GenBank/DDBJ whole genome shotgun (WGS) entry which is preliminary data.</text>
</comment>
<dbReference type="SMART" id="SM00228">
    <property type="entry name" value="PDZ"/>
    <property type="match status" value="1"/>
</dbReference>
<evidence type="ECO:0000313" key="4">
    <source>
        <dbReference type="EMBL" id="PCC83348.1"/>
    </source>
</evidence>
<evidence type="ECO:0000259" key="2">
    <source>
        <dbReference type="PROSITE" id="PS50106"/>
    </source>
</evidence>
<organism evidence="4 5">
    <name type="scientific">Corynebacterium accolens</name>
    <dbReference type="NCBI Taxonomy" id="38284"/>
    <lineage>
        <taxon>Bacteria</taxon>
        <taxon>Bacillati</taxon>
        <taxon>Actinomycetota</taxon>
        <taxon>Actinomycetes</taxon>
        <taxon>Mycobacteriales</taxon>
        <taxon>Corynebacteriaceae</taxon>
        <taxon>Corynebacterium</taxon>
    </lineage>
</organism>
<dbReference type="Proteomes" id="UP000218690">
    <property type="component" value="Unassembled WGS sequence"/>
</dbReference>
<dbReference type="GO" id="GO:0006508">
    <property type="term" value="P:proteolysis"/>
    <property type="evidence" value="ECO:0007669"/>
    <property type="project" value="UniProtKB-KW"/>
</dbReference>
<feature type="domain" description="Lon proteolytic" evidence="3">
    <location>
        <begin position="246"/>
        <end position="344"/>
    </location>
</feature>
<keyword evidence="1" id="KW-0645">Protease</keyword>
<dbReference type="SUPFAM" id="SSF50156">
    <property type="entry name" value="PDZ domain-like"/>
    <property type="match status" value="1"/>
</dbReference>
<dbReference type="InterPro" id="IPR036034">
    <property type="entry name" value="PDZ_sf"/>
</dbReference>
<keyword evidence="1" id="KW-0378">Hydrolase</keyword>
<dbReference type="GO" id="GO:0005524">
    <property type="term" value="F:ATP binding"/>
    <property type="evidence" value="ECO:0007669"/>
    <property type="project" value="InterPro"/>
</dbReference>
<evidence type="ECO:0000259" key="3">
    <source>
        <dbReference type="PROSITE" id="PS51786"/>
    </source>
</evidence>
<dbReference type="PANTHER" id="PTHR10046">
    <property type="entry name" value="ATP DEPENDENT LON PROTEASE FAMILY MEMBER"/>
    <property type="match status" value="1"/>
</dbReference>
<dbReference type="InterPro" id="IPR014721">
    <property type="entry name" value="Ribsml_uS5_D2-typ_fold_subgr"/>
</dbReference>
<feature type="active site" evidence="1">
    <location>
        <position position="251"/>
    </location>
</feature>
<comment type="similarity">
    <text evidence="1">Belongs to the peptidase S16 family.</text>
</comment>
<comment type="catalytic activity">
    <reaction evidence="1">
        <text>Hydrolysis of proteins in presence of ATP.</text>
        <dbReference type="EC" id="3.4.21.53"/>
    </reaction>
</comment>
<dbReference type="GO" id="GO:0030163">
    <property type="term" value="P:protein catabolic process"/>
    <property type="evidence" value="ECO:0007669"/>
    <property type="project" value="InterPro"/>
</dbReference>
<name>A0A2A4AMJ6_9CORY</name>
<dbReference type="GO" id="GO:0004252">
    <property type="term" value="F:serine-type endopeptidase activity"/>
    <property type="evidence" value="ECO:0007669"/>
    <property type="project" value="UniProtKB-UniRule"/>
</dbReference>
<dbReference type="AlphaFoldDB" id="A0A2A4AMJ6"/>
<dbReference type="Gene3D" id="3.30.230.10">
    <property type="match status" value="1"/>
</dbReference>
<dbReference type="InterPro" id="IPR020568">
    <property type="entry name" value="Ribosomal_Su5_D2-typ_SF"/>
</dbReference>
<dbReference type="Pfam" id="PF05362">
    <property type="entry name" value="Lon_C"/>
    <property type="match status" value="1"/>
</dbReference>
<dbReference type="SUPFAM" id="SSF54211">
    <property type="entry name" value="Ribosomal protein S5 domain 2-like"/>
    <property type="match status" value="1"/>
</dbReference>
<accession>A0A2A4AMJ6</accession>
<feature type="active site" evidence="1">
    <location>
        <position position="296"/>
    </location>
</feature>
<gene>
    <name evidence="4" type="ORF">COM45_03040</name>
</gene>
<proteinExistence type="inferred from homology"/>
<evidence type="ECO:0000256" key="1">
    <source>
        <dbReference type="PROSITE-ProRule" id="PRU01122"/>
    </source>
</evidence>
<dbReference type="PROSITE" id="PS51786">
    <property type="entry name" value="LON_PROTEOLYTIC"/>
    <property type="match status" value="1"/>
</dbReference>
<dbReference type="GO" id="GO:0004176">
    <property type="term" value="F:ATP-dependent peptidase activity"/>
    <property type="evidence" value="ECO:0007669"/>
    <property type="project" value="UniProtKB-UniRule"/>
</dbReference>
<dbReference type="InterPro" id="IPR001478">
    <property type="entry name" value="PDZ"/>
</dbReference>
<reference evidence="4 5" key="1">
    <citation type="submission" date="2017-09" db="EMBL/GenBank/DDBJ databases">
        <title>Draft Genome Sequence of Corynebacterium accolens AH4003.</title>
        <authorList>
            <person name="Chen Y."/>
            <person name="Oosthuysen W.F."/>
            <person name="Kelley S."/>
            <person name="Horswill A."/>
        </authorList>
    </citation>
    <scope>NUCLEOTIDE SEQUENCE [LARGE SCALE GENOMIC DNA]</scope>
    <source>
        <strain evidence="4 5">AH4003</strain>
    </source>
</reference>
<feature type="domain" description="PDZ" evidence="2">
    <location>
        <begin position="149"/>
        <end position="205"/>
    </location>
</feature>
<evidence type="ECO:0000313" key="5">
    <source>
        <dbReference type="Proteomes" id="UP000218690"/>
    </source>
</evidence>
<keyword evidence="1" id="KW-0720">Serine protease</keyword>
<dbReference type="Gene3D" id="2.30.42.10">
    <property type="match status" value="1"/>
</dbReference>
<sequence>MNSPENRRLRTLVWGAIPVIVLGGALSIDRIPGTDIALTVPYAAEGPGPTVDTLSEVDGTEVVDVKAPKTYETSGQLNMTTVSVRTNMTLTQALGRWIMTDDTLVPIDTVIPQGQTDEEVNESNEQAFTQSESAATVAAMNYLDVPVKIVVAQVLEDAPAAGVVRADDVITSVDGEKVTQPGQVQDMVRAKKPGDEVELGIERGGKKLQEKVTLAAHPHDDSVALMGISMTSKPKEDIQVDYNLQDIGGPSAGMMFTLAVIDKLSDGELNGGKFVAGTGTISEDGTVGPIGGIVHKVAASKEAGAELFLAPADNCAEATSRDTGDMVVAKVETLDDAIKAMDDFAHGKQVQTCN</sequence>
<dbReference type="InterPro" id="IPR027065">
    <property type="entry name" value="Lon_Prtase"/>
</dbReference>
<dbReference type="EC" id="3.4.21.53" evidence="1"/>
<dbReference type="InterPro" id="IPR008269">
    <property type="entry name" value="Lon_proteolytic"/>
</dbReference>